<dbReference type="AlphaFoldDB" id="A0AAJ0F8L2"/>
<organism evidence="1 2">
    <name type="scientific">Echria macrotheca</name>
    <dbReference type="NCBI Taxonomy" id="438768"/>
    <lineage>
        <taxon>Eukaryota</taxon>
        <taxon>Fungi</taxon>
        <taxon>Dikarya</taxon>
        <taxon>Ascomycota</taxon>
        <taxon>Pezizomycotina</taxon>
        <taxon>Sordariomycetes</taxon>
        <taxon>Sordariomycetidae</taxon>
        <taxon>Sordariales</taxon>
        <taxon>Schizotheciaceae</taxon>
        <taxon>Echria</taxon>
    </lineage>
</organism>
<comment type="caution">
    <text evidence="1">The sequence shown here is derived from an EMBL/GenBank/DDBJ whole genome shotgun (WGS) entry which is preliminary data.</text>
</comment>
<dbReference type="Proteomes" id="UP001239445">
    <property type="component" value="Unassembled WGS sequence"/>
</dbReference>
<accession>A0AAJ0F8L2</accession>
<sequence>MYLSRTWFSAGYPESVANGEVLVRADDITIESAAVSNTEGNETLTLPFAAHGWSGGPLYGVNSASGDAELIGVVSSFRTVSAQGTVVNSAVNSGGPMLAQLIAWARCRWPGDPSELVGC</sequence>
<proteinExistence type="predicted"/>
<name>A0AAJ0F8L2_9PEZI</name>
<keyword evidence="2" id="KW-1185">Reference proteome</keyword>
<dbReference type="EMBL" id="MU839840">
    <property type="protein sequence ID" value="KAK1752234.1"/>
    <property type="molecule type" value="Genomic_DNA"/>
</dbReference>
<reference evidence="1" key="1">
    <citation type="submission" date="2023-06" db="EMBL/GenBank/DDBJ databases">
        <title>Genome-scale phylogeny and comparative genomics of the fungal order Sordariales.</title>
        <authorList>
            <consortium name="Lawrence Berkeley National Laboratory"/>
            <person name="Hensen N."/>
            <person name="Bonometti L."/>
            <person name="Westerberg I."/>
            <person name="Brannstrom I.O."/>
            <person name="Guillou S."/>
            <person name="Cros-Aarteil S."/>
            <person name="Calhoun S."/>
            <person name="Haridas S."/>
            <person name="Kuo A."/>
            <person name="Mondo S."/>
            <person name="Pangilinan J."/>
            <person name="Riley R."/>
            <person name="Labutti K."/>
            <person name="Andreopoulos B."/>
            <person name="Lipzen A."/>
            <person name="Chen C."/>
            <person name="Yanf M."/>
            <person name="Daum C."/>
            <person name="Ng V."/>
            <person name="Clum A."/>
            <person name="Steindorff A."/>
            <person name="Ohm R."/>
            <person name="Martin F."/>
            <person name="Silar P."/>
            <person name="Natvig D."/>
            <person name="Lalanne C."/>
            <person name="Gautier V."/>
            <person name="Ament-Velasquez S.L."/>
            <person name="Kruys A."/>
            <person name="Hutchinson M.I."/>
            <person name="Powell A.J."/>
            <person name="Barry K."/>
            <person name="Miller A.N."/>
            <person name="Grigoriev I.V."/>
            <person name="Debuchy R."/>
            <person name="Gladieux P."/>
            <person name="Thoren M.H."/>
            <person name="Johannesson H."/>
        </authorList>
    </citation>
    <scope>NUCLEOTIDE SEQUENCE</scope>
    <source>
        <strain evidence="1">PSN4</strain>
    </source>
</reference>
<protein>
    <submittedName>
        <fullName evidence="1">Uncharacterized protein</fullName>
    </submittedName>
</protein>
<gene>
    <name evidence="1" type="ORF">QBC47DRAFT_390060</name>
</gene>
<evidence type="ECO:0000313" key="1">
    <source>
        <dbReference type="EMBL" id="KAK1752234.1"/>
    </source>
</evidence>
<evidence type="ECO:0000313" key="2">
    <source>
        <dbReference type="Proteomes" id="UP001239445"/>
    </source>
</evidence>